<dbReference type="Proteomes" id="UP000258344">
    <property type="component" value="Segment"/>
</dbReference>
<sequence length="89" mass="10249">MLVLKLELHSARTGEIEEIGRTIIANVGGTSQRGDYICKVARKRDTFSNKDTWQEPLRTGDVKNYPRLSYNVWRLVIRALLSAFPEEKK</sequence>
<proteinExistence type="predicted"/>
<reference evidence="1 2" key="1">
    <citation type="journal article" date="2014" name="Front. Microbiol.">
        <title>Comparative genomics defines the core genome of the growing N4-like phage genus and identifies N4-like Roseophage specific genes.</title>
        <authorList>
            <person name="Chan J.Z."/>
            <person name="Millard A.D."/>
            <person name="Mann N.H."/>
            <person name="Schafer H."/>
        </authorList>
    </citation>
    <scope>NUCLEOTIDE SEQUENCE [LARGE SCALE GENOMIC DNA]</scope>
</reference>
<organism evidence="1 2">
    <name type="scientific">Roseovarius sp. 217 phage 1</name>
    <dbReference type="NCBI Taxonomy" id="874471"/>
    <lineage>
        <taxon>Viruses</taxon>
        <taxon>Duplodnaviria</taxon>
        <taxon>Heunggongvirae</taxon>
        <taxon>Uroviricota</taxon>
        <taxon>Caudoviricetes</taxon>
        <taxon>Schitoviridae</taxon>
        <taxon>Rhodovirinae</taxon>
        <taxon>Plymouthvirus</taxon>
        <taxon>Roseovarius Plymouth podovirus 1</taxon>
    </lineage>
</organism>
<dbReference type="EMBL" id="FR682616">
    <property type="protein sequence ID" value="CBW47016.1"/>
    <property type="molecule type" value="Genomic_DNA"/>
</dbReference>
<name>E3PZ65_9CAUD</name>
<evidence type="ECO:0000313" key="2">
    <source>
        <dbReference type="Proteomes" id="UP000258344"/>
    </source>
</evidence>
<evidence type="ECO:0000313" key="1">
    <source>
        <dbReference type="EMBL" id="CBW47016.1"/>
    </source>
</evidence>
<accession>E3PZ65</accession>
<protein>
    <submittedName>
        <fullName evidence="1">Uncharacterized protein</fullName>
    </submittedName>
</protein>